<gene>
    <name evidence="1" type="ORF">HPB52_011717</name>
</gene>
<name>A0A9D4Q6H6_RHISA</name>
<reference evidence="1" key="2">
    <citation type="submission" date="2021-09" db="EMBL/GenBank/DDBJ databases">
        <authorList>
            <person name="Jia N."/>
            <person name="Wang J."/>
            <person name="Shi W."/>
            <person name="Du L."/>
            <person name="Sun Y."/>
            <person name="Zhan W."/>
            <person name="Jiang J."/>
            <person name="Wang Q."/>
            <person name="Zhang B."/>
            <person name="Ji P."/>
            <person name="Sakyi L.B."/>
            <person name="Cui X."/>
            <person name="Yuan T."/>
            <person name="Jiang B."/>
            <person name="Yang W."/>
            <person name="Lam T.T.-Y."/>
            <person name="Chang Q."/>
            <person name="Ding S."/>
            <person name="Wang X."/>
            <person name="Zhu J."/>
            <person name="Ruan X."/>
            <person name="Zhao L."/>
            <person name="Wei J."/>
            <person name="Que T."/>
            <person name="Du C."/>
            <person name="Cheng J."/>
            <person name="Dai P."/>
            <person name="Han X."/>
            <person name="Huang E."/>
            <person name="Gao Y."/>
            <person name="Liu J."/>
            <person name="Shao H."/>
            <person name="Ye R."/>
            <person name="Li L."/>
            <person name="Wei W."/>
            <person name="Wang X."/>
            <person name="Wang C."/>
            <person name="Huo Q."/>
            <person name="Li W."/>
            <person name="Guo W."/>
            <person name="Chen H."/>
            <person name="Chen S."/>
            <person name="Zhou L."/>
            <person name="Zhou L."/>
            <person name="Ni X."/>
            <person name="Tian J."/>
            <person name="Zhou Y."/>
            <person name="Sheng Y."/>
            <person name="Liu T."/>
            <person name="Pan Y."/>
            <person name="Xia L."/>
            <person name="Li J."/>
            <person name="Zhao F."/>
            <person name="Cao W."/>
        </authorList>
    </citation>
    <scope>NUCLEOTIDE SEQUENCE</scope>
    <source>
        <strain evidence="1">Rsan-2018</strain>
        <tissue evidence="1">Larvae</tissue>
    </source>
</reference>
<keyword evidence="2" id="KW-1185">Reference proteome</keyword>
<accession>A0A9D4Q6H6</accession>
<protein>
    <submittedName>
        <fullName evidence="1">Uncharacterized protein</fullName>
    </submittedName>
</protein>
<evidence type="ECO:0000313" key="1">
    <source>
        <dbReference type="EMBL" id="KAH7968838.1"/>
    </source>
</evidence>
<reference evidence="1" key="1">
    <citation type="journal article" date="2020" name="Cell">
        <title>Large-Scale Comparative Analyses of Tick Genomes Elucidate Their Genetic Diversity and Vector Capacities.</title>
        <authorList>
            <consortium name="Tick Genome and Microbiome Consortium (TIGMIC)"/>
            <person name="Jia N."/>
            <person name="Wang J."/>
            <person name="Shi W."/>
            <person name="Du L."/>
            <person name="Sun Y."/>
            <person name="Zhan W."/>
            <person name="Jiang J.F."/>
            <person name="Wang Q."/>
            <person name="Zhang B."/>
            <person name="Ji P."/>
            <person name="Bell-Sakyi L."/>
            <person name="Cui X.M."/>
            <person name="Yuan T.T."/>
            <person name="Jiang B.G."/>
            <person name="Yang W.F."/>
            <person name="Lam T.T."/>
            <person name="Chang Q.C."/>
            <person name="Ding S.J."/>
            <person name="Wang X.J."/>
            <person name="Zhu J.G."/>
            <person name="Ruan X.D."/>
            <person name="Zhao L."/>
            <person name="Wei J.T."/>
            <person name="Ye R.Z."/>
            <person name="Que T.C."/>
            <person name="Du C.H."/>
            <person name="Zhou Y.H."/>
            <person name="Cheng J.X."/>
            <person name="Dai P.F."/>
            <person name="Guo W.B."/>
            <person name="Han X.H."/>
            <person name="Huang E.J."/>
            <person name="Li L.F."/>
            <person name="Wei W."/>
            <person name="Gao Y.C."/>
            <person name="Liu J.Z."/>
            <person name="Shao H.Z."/>
            <person name="Wang X."/>
            <person name="Wang C.C."/>
            <person name="Yang T.C."/>
            <person name="Huo Q.B."/>
            <person name="Li W."/>
            <person name="Chen H.Y."/>
            <person name="Chen S.E."/>
            <person name="Zhou L.G."/>
            <person name="Ni X.B."/>
            <person name="Tian J.H."/>
            <person name="Sheng Y."/>
            <person name="Liu T."/>
            <person name="Pan Y.S."/>
            <person name="Xia L.Y."/>
            <person name="Li J."/>
            <person name="Zhao F."/>
            <person name="Cao W.C."/>
        </authorList>
    </citation>
    <scope>NUCLEOTIDE SEQUENCE</scope>
    <source>
        <strain evidence="1">Rsan-2018</strain>
    </source>
</reference>
<dbReference type="Proteomes" id="UP000821837">
    <property type="component" value="Unassembled WGS sequence"/>
</dbReference>
<sequence>MLVALRGTLQGISFADYVEVDTCASVCGALTDEDIIVRAASAQPVAEEPEASEVMEALNVTHLFFSFEEGEEDSLRRVRTLEQRAAALTFREKKQMVITDFFGQ</sequence>
<comment type="caution">
    <text evidence="1">The sequence shown here is derived from an EMBL/GenBank/DDBJ whole genome shotgun (WGS) entry which is preliminary data.</text>
</comment>
<dbReference type="AlphaFoldDB" id="A0A9D4Q6H6"/>
<dbReference type="EMBL" id="JABSTV010001248">
    <property type="protein sequence ID" value="KAH7968838.1"/>
    <property type="molecule type" value="Genomic_DNA"/>
</dbReference>
<proteinExistence type="predicted"/>
<evidence type="ECO:0000313" key="2">
    <source>
        <dbReference type="Proteomes" id="UP000821837"/>
    </source>
</evidence>
<organism evidence="1 2">
    <name type="scientific">Rhipicephalus sanguineus</name>
    <name type="common">Brown dog tick</name>
    <name type="synonym">Ixodes sanguineus</name>
    <dbReference type="NCBI Taxonomy" id="34632"/>
    <lineage>
        <taxon>Eukaryota</taxon>
        <taxon>Metazoa</taxon>
        <taxon>Ecdysozoa</taxon>
        <taxon>Arthropoda</taxon>
        <taxon>Chelicerata</taxon>
        <taxon>Arachnida</taxon>
        <taxon>Acari</taxon>
        <taxon>Parasitiformes</taxon>
        <taxon>Ixodida</taxon>
        <taxon>Ixodoidea</taxon>
        <taxon>Ixodidae</taxon>
        <taxon>Rhipicephalinae</taxon>
        <taxon>Rhipicephalus</taxon>
        <taxon>Rhipicephalus</taxon>
    </lineage>
</organism>